<feature type="domain" description="PB1" evidence="1">
    <location>
        <begin position="482"/>
        <end position="562"/>
    </location>
</feature>
<dbReference type="PANTHER" id="PTHR32002">
    <property type="entry name" value="PROTEIN NLP8"/>
    <property type="match status" value="1"/>
</dbReference>
<protein>
    <submittedName>
        <fullName evidence="2">NIN-like protein</fullName>
    </submittedName>
</protein>
<reference evidence="2" key="2">
    <citation type="submission" date="2022-01" db="EMBL/GenBank/DDBJ databases">
        <authorList>
            <person name="Yamashiro T."/>
            <person name="Shiraishi A."/>
            <person name="Satake H."/>
            <person name="Nakayama K."/>
        </authorList>
    </citation>
    <scope>NUCLEOTIDE SEQUENCE</scope>
</reference>
<dbReference type="Pfam" id="PF22922">
    <property type="entry name" value="GAF_NLP"/>
    <property type="match status" value="1"/>
</dbReference>
<dbReference type="InterPro" id="IPR000270">
    <property type="entry name" value="PB1_dom"/>
</dbReference>
<dbReference type="CDD" id="cd05992">
    <property type="entry name" value="PB1"/>
    <property type="match status" value="1"/>
</dbReference>
<proteinExistence type="predicted"/>
<evidence type="ECO:0000313" key="3">
    <source>
        <dbReference type="Proteomes" id="UP001151760"/>
    </source>
</evidence>
<dbReference type="Gene3D" id="3.10.20.90">
    <property type="entry name" value="Phosphatidylinositol 3-kinase Catalytic Subunit, Chain A, domain 1"/>
    <property type="match status" value="1"/>
</dbReference>
<dbReference type="InterPro" id="IPR045012">
    <property type="entry name" value="NLP"/>
</dbReference>
<sequence length="563" mass="63387">MDLFAQLKSADSSGGGESSGFGSDMILNKMSLEPPSVAFSAEERYLTPLWVSRKGYELYESDPSQDGFELSKQTIHDKMEAVLKKLTFREQKVIVQFWSPRVVGKHRLITTIDQPFGLGVINDEGLYSYRRDSERKFYDVDKDHDAEYLCPPARVFRLGLPEWTSNVTNYLPKDFPQQECAIRCNLNGYLALPVFNLTTGSRVGVIELLTSSKHPSFAYEVQQFQRALKTQNLTCRQVSDAPVSDVIYEGRGNELENIFGILSTVCDYYRLPLAQTWAVSSLSTIAAHEQVLRMSCNSFDSRCLGKVCMSTYGLPYYVKDLGLWPFREACMERHLDKFCGFVGRAMLSRGSCFCEDVTKLSEEEYPLVHFARMHGLTSSFAMHLHRVESNDDYQYFGVASGLFEMGAKSFIEVVGPSMDLCVNIEPDIMDTFSDVPDIAKTDFADIPDECSSTSVSTSFAKGGETISPLELGRKHTRGSKKMVYVKATYGEDSKGFWFTISSGLSKLKNKVAKRFKLKSQRIRLKYRNEDNDLILFSSNDDLVFANVASGAKNRINLICESAT</sequence>
<dbReference type="Pfam" id="PF00564">
    <property type="entry name" value="PB1"/>
    <property type="match status" value="1"/>
</dbReference>
<dbReference type="PANTHER" id="PTHR32002:SF35">
    <property type="entry name" value="PROTEIN NLP6"/>
    <property type="match status" value="1"/>
</dbReference>
<reference evidence="2" key="1">
    <citation type="journal article" date="2022" name="Int. J. Mol. Sci.">
        <title>Draft Genome of Tanacetum Coccineum: Genomic Comparison of Closely Related Tanacetum-Family Plants.</title>
        <authorList>
            <person name="Yamashiro T."/>
            <person name="Shiraishi A."/>
            <person name="Nakayama K."/>
            <person name="Satake H."/>
        </authorList>
    </citation>
    <scope>NUCLEOTIDE SEQUENCE</scope>
</reference>
<name>A0ABQ5I3N6_9ASTR</name>
<keyword evidence="3" id="KW-1185">Reference proteome</keyword>
<accession>A0ABQ5I3N6</accession>
<evidence type="ECO:0000313" key="2">
    <source>
        <dbReference type="EMBL" id="GJT94734.1"/>
    </source>
</evidence>
<gene>
    <name evidence="2" type="ORF">Tco_1090252</name>
</gene>
<organism evidence="2 3">
    <name type="scientific">Tanacetum coccineum</name>
    <dbReference type="NCBI Taxonomy" id="301880"/>
    <lineage>
        <taxon>Eukaryota</taxon>
        <taxon>Viridiplantae</taxon>
        <taxon>Streptophyta</taxon>
        <taxon>Embryophyta</taxon>
        <taxon>Tracheophyta</taxon>
        <taxon>Spermatophyta</taxon>
        <taxon>Magnoliopsida</taxon>
        <taxon>eudicotyledons</taxon>
        <taxon>Gunneridae</taxon>
        <taxon>Pentapetalae</taxon>
        <taxon>asterids</taxon>
        <taxon>campanulids</taxon>
        <taxon>Asterales</taxon>
        <taxon>Asteraceae</taxon>
        <taxon>Asteroideae</taxon>
        <taxon>Anthemideae</taxon>
        <taxon>Anthemidinae</taxon>
        <taxon>Tanacetum</taxon>
    </lineage>
</organism>
<dbReference type="SUPFAM" id="SSF54277">
    <property type="entry name" value="CAD &amp; PB1 domains"/>
    <property type="match status" value="1"/>
</dbReference>
<dbReference type="EMBL" id="BQNB010020324">
    <property type="protein sequence ID" value="GJT94734.1"/>
    <property type="molecule type" value="Genomic_DNA"/>
</dbReference>
<comment type="caution">
    <text evidence="2">The sequence shown here is derived from an EMBL/GenBank/DDBJ whole genome shotgun (WGS) entry which is preliminary data.</text>
</comment>
<evidence type="ECO:0000259" key="1">
    <source>
        <dbReference type="SMART" id="SM00666"/>
    </source>
</evidence>
<dbReference type="InterPro" id="IPR055081">
    <property type="entry name" value="NLP1-9_GAF"/>
</dbReference>
<dbReference type="Proteomes" id="UP001151760">
    <property type="component" value="Unassembled WGS sequence"/>
</dbReference>
<dbReference type="SMART" id="SM00666">
    <property type="entry name" value="PB1"/>
    <property type="match status" value="1"/>
</dbReference>